<dbReference type="EMBL" id="JH687893">
    <property type="protein sequence ID" value="EJD35350.1"/>
    <property type="molecule type" value="Genomic_DNA"/>
</dbReference>
<gene>
    <name evidence="1" type="ORF">AURDEDRAFT_117388</name>
</gene>
<organism evidence="1 2">
    <name type="scientific">Auricularia subglabra (strain TFB-10046 / SS5)</name>
    <name type="common">White-rot fungus</name>
    <name type="synonym">Auricularia delicata (strain TFB10046)</name>
    <dbReference type="NCBI Taxonomy" id="717982"/>
    <lineage>
        <taxon>Eukaryota</taxon>
        <taxon>Fungi</taxon>
        <taxon>Dikarya</taxon>
        <taxon>Basidiomycota</taxon>
        <taxon>Agaricomycotina</taxon>
        <taxon>Agaricomycetes</taxon>
        <taxon>Auriculariales</taxon>
        <taxon>Auriculariaceae</taxon>
        <taxon>Auricularia</taxon>
    </lineage>
</organism>
<keyword evidence="2" id="KW-1185">Reference proteome</keyword>
<dbReference type="Proteomes" id="UP000006514">
    <property type="component" value="Unassembled WGS sequence"/>
</dbReference>
<evidence type="ECO:0000313" key="2">
    <source>
        <dbReference type="Proteomes" id="UP000006514"/>
    </source>
</evidence>
<proteinExistence type="predicted"/>
<sequence length="236" mass="25210">MLSHCSSLKKLSIFGSRCRLVTPPTQQYAPLVSKLERLDVGIFHDCLSFVHAFPCHSIAHVSVPVEQEGVAEVLLGQLDGNLLLRLESGPDMVILDYTAPASGMRRSFIYAEAVPESVVISGFHATDELLARVCEVRVSSACVALLSGLRALPSCTRFAVCGANEHPLEPPPATLALPKLHMIEIACSAGYSDADARVFVDAAVAQVKGPVRVLVDDGTSCRDITSVSPRDCVNVS</sequence>
<reference evidence="2" key="1">
    <citation type="journal article" date="2012" name="Science">
        <title>The Paleozoic origin of enzymatic lignin decomposition reconstructed from 31 fungal genomes.</title>
        <authorList>
            <person name="Floudas D."/>
            <person name="Binder M."/>
            <person name="Riley R."/>
            <person name="Barry K."/>
            <person name="Blanchette R.A."/>
            <person name="Henrissat B."/>
            <person name="Martinez A.T."/>
            <person name="Otillar R."/>
            <person name="Spatafora J.W."/>
            <person name="Yadav J.S."/>
            <person name="Aerts A."/>
            <person name="Benoit I."/>
            <person name="Boyd A."/>
            <person name="Carlson A."/>
            <person name="Copeland A."/>
            <person name="Coutinho P.M."/>
            <person name="de Vries R.P."/>
            <person name="Ferreira P."/>
            <person name="Findley K."/>
            <person name="Foster B."/>
            <person name="Gaskell J."/>
            <person name="Glotzer D."/>
            <person name="Gorecki P."/>
            <person name="Heitman J."/>
            <person name="Hesse C."/>
            <person name="Hori C."/>
            <person name="Igarashi K."/>
            <person name="Jurgens J.A."/>
            <person name="Kallen N."/>
            <person name="Kersten P."/>
            <person name="Kohler A."/>
            <person name="Kuees U."/>
            <person name="Kumar T.K.A."/>
            <person name="Kuo A."/>
            <person name="LaButti K."/>
            <person name="Larrondo L.F."/>
            <person name="Lindquist E."/>
            <person name="Ling A."/>
            <person name="Lombard V."/>
            <person name="Lucas S."/>
            <person name="Lundell T."/>
            <person name="Martin R."/>
            <person name="McLaughlin D.J."/>
            <person name="Morgenstern I."/>
            <person name="Morin E."/>
            <person name="Murat C."/>
            <person name="Nagy L.G."/>
            <person name="Nolan M."/>
            <person name="Ohm R.A."/>
            <person name="Patyshakuliyeva A."/>
            <person name="Rokas A."/>
            <person name="Ruiz-Duenas F.J."/>
            <person name="Sabat G."/>
            <person name="Salamov A."/>
            <person name="Samejima M."/>
            <person name="Schmutz J."/>
            <person name="Slot J.C."/>
            <person name="St John F."/>
            <person name="Stenlid J."/>
            <person name="Sun H."/>
            <person name="Sun S."/>
            <person name="Syed K."/>
            <person name="Tsang A."/>
            <person name="Wiebenga A."/>
            <person name="Young D."/>
            <person name="Pisabarro A."/>
            <person name="Eastwood D.C."/>
            <person name="Martin F."/>
            <person name="Cullen D."/>
            <person name="Grigoriev I.V."/>
            <person name="Hibbett D.S."/>
        </authorList>
    </citation>
    <scope>NUCLEOTIDE SEQUENCE [LARGE SCALE GENOMIC DNA]</scope>
    <source>
        <strain evidence="2">TFB10046</strain>
    </source>
</reference>
<evidence type="ECO:0008006" key="3">
    <source>
        <dbReference type="Google" id="ProtNLM"/>
    </source>
</evidence>
<dbReference type="InParanoid" id="J0D837"/>
<dbReference type="KEGG" id="adl:AURDEDRAFT_117388"/>
<protein>
    <recommendedName>
        <fullName evidence="3">F-box domain-containing protein</fullName>
    </recommendedName>
</protein>
<accession>J0D837</accession>
<name>J0D837_AURST</name>
<dbReference type="AlphaFoldDB" id="J0D837"/>
<evidence type="ECO:0000313" key="1">
    <source>
        <dbReference type="EMBL" id="EJD35350.1"/>
    </source>
</evidence>